<dbReference type="Pfam" id="PF02801">
    <property type="entry name" value="Ketoacyl-synt_C"/>
    <property type="match status" value="1"/>
</dbReference>
<dbReference type="SUPFAM" id="SSF53335">
    <property type="entry name" value="S-adenosyl-L-methionine-dependent methyltransferases"/>
    <property type="match status" value="1"/>
</dbReference>
<evidence type="ECO:0000256" key="6">
    <source>
        <dbReference type="SAM" id="MobiDB-lite"/>
    </source>
</evidence>
<dbReference type="InterPro" id="IPR001227">
    <property type="entry name" value="Ac_transferase_dom_sf"/>
</dbReference>
<evidence type="ECO:0000259" key="9">
    <source>
        <dbReference type="PROSITE" id="PS52019"/>
    </source>
</evidence>
<keyword evidence="3" id="KW-0597">Phosphoprotein</keyword>
<dbReference type="CDD" id="cd05195">
    <property type="entry name" value="enoyl_red"/>
    <property type="match status" value="1"/>
</dbReference>
<dbReference type="InterPro" id="IPR013968">
    <property type="entry name" value="PKS_KR"/>
</dbReference>
<keyword evidence="11" id="KW-1185">Reference proteome</keyword>
<dbReference type="CDD" id="cd00833">
    <property type="entry name" value="PKS"/>
    <property type="match status" value="1"/>
</dbReference>
<dbReference type="InterPro" id="IPR016039">
    <property type="entry name" value="Thiolase-like"/>
</dbReference>
<dbReference type="PANTHER" id="PTHR45681:SF6">
    <property type="entry name" value="POLYKETIDE SYNTHASE 37"/>
    <property type="match status" value="1"/>
</dbReference>
<gene>
    <name evidence="10" type="ORF">DFA_11310</name>
</gene>
<dbReference type="InterPro" id="IPR014031">
    <property type="entry name" value="Ketoacyl_synth_C"/>
</dbReference>
<feature type="region of interest" description="N-terminal hotdog fold" evidence="5">
    <location>
        <begin position="933"/>
        <end position="1063"/>
    </location>
</feature>
<dbReference type="GO" id="GO:0006633">
    <property type="term" value="P:fatty acid biosynthetic process"/>
    <property type="evidence" value="ECO:0007669"/>
    <property type="project" value="InterPro"/>
</dbReference>
<dbReference type="Gene3D" id="3.40.50.720">
    <property type="entry name" value="NAD(P)-binding Rossmann-like Domain"/>
    <property type="match status" value="2"/>
</dbReference>
<dbReference type="SUPFAM" id="SSF47336">
    <property type="entry name" value="ACP-like"/>
    <property type="match status" value="1"/>
</dbReference>
<dbReference type="SUPFAM" id="SSF51735">
    <property type="entry name" value="NAD(P)-binding Rossmann-fold domains"/>
    <property type="match status" value="2"/>
</dbReference>
<sequence length="2378" mass="264813">MDYKNNNNNQQQQQQDNNNNDNDIAIIGMGCRLPGGSKTPQEFWNQLVNGLDGISQLNPKERWSKSYVDQGYIATDRSGFLDYKTWTDFDKNFFGILPKDAAAMDPQVRVALMVLWEALEDAHIDPISILGSPTSTFIGQMFDAVSTMQTHNMTTMSNILKMGRSGTSIKCSYCFDFRGSSLSIDTACSSSLIGVLMAVDTIRKGDSDIAIAGGMNAFFDPINHISFTSAGMLGKSGKCASFDSSADGYCRSEGVAMIVLKKLSRAIEDGDDIYCVIKGGSYNVDGNFEKSSPTSPSSEAQQVNTKRALYETGLSPSDIYYIECHGTGTPTGDPIEIKALGNVFKGSHSTQDPLRIGSVKSNIGHTESTAGVAALIKCAMMLKNRMLVKNIHFNQLNPKIDLLNGEIKIVLENEPFPDYDENRIIRMGINSFGITGSNSHIIIQEYKNNNNNQRNHSIEPKQQDEYLIPLSTNSKKSMDLYIDMIKNNTGCFGNILTFKEFVLHQSLKANQPAYKKVIVAKDWDSFINSTKIYDKPLSYASNIGQFGNRPSSKVVMVFCGQGAQWNGMGKELYDHFQVFRDTVNLVDQLLSQHYNYSILGKLCESGSDSGQTIHHPILAQPSTFIIQVALVKLYQYFGINPSIVVGHSFGDVTAAWCSGIVSLEEAARIVYLRSEAQNATIGSGRMLSVSLSHDKFNERFQQQFDDMEVACYNAEDSIVLAGDEKQLRLLDQQLKADNIFSAFLGTPCAFHSSQQESTKEFIFKKLNNNIKYECDKPTIPYFSTTTSRLIESSSEFNAQSIFDNLRQPVLFQQAINNIISFTNNNNNQEYIYLEIAPHSTLSFYLKTLLSQQKSATILSPLNRKKDEVESIQSCLASLYFAGANVCFRNQVVSSSSSSSSELGYDWKHRARNLPRYQWDTEYLWEEQPEFQVQRLGGVPTNLLGFRDHPSLNTYECAIDIGRPSYQYLKGHKVKGKYLFPGAGYIENIINAFSGKDIHIHRLEFISPFFLVEGVQGKLKSTFTTIGHGSTSNDYNVMFQYFDTKSSQWIKSAIGRITVTEEASSVDCDEQHYDNVELLQQQYTFATMNHTDVYDKLIKVGLPYGETFQRVQQVRFNQHGDSMTQVDSSPRDQFQANNTILNASVLDCILHANLVSFKGEHPSCEIVFDRIHDMTIYAKNIPLQNMIAGQSSSLYSVSRSSGQRGNEFRGSSDIIDCNGTVIATCGSVVCRSLTKILKVHTAKDPSRYIYKTELQPKNSPSLPVHVVDVVIGDISTYLESFVKASVQSSHKVIRILDTLSNDMNSAELIGNLNHFISESVPGASSLVVDYHIVSDDQEEMVLVPYLMHAKGGARVTHLHGVSTTTTTSSLLEQGLLPCSYDLILSNDSIVDANDLVHQLHRLLNPNGQILVTIDTIDNSGSLMTSLESSQFEVINNTSLLICRKQSIQETINNNNNINNQLDSIIFITSSSSSSSSSSSIQQRLIEQANNLMMIGNMRENVTLFSSDNLINDDDNNQFKLLLESIKQKRSLIIYLESLEEMTSDNLVVKTMQHLKIHQIIRKAQIEVRMLTLIDSPLNECLIPNCREYQDQGSVGLFEFDSIPISMDKEVSGIVNLDQLLALSNSSLLGDKEFTLVVENNNKKKDLQVMVEREFKSPLSIDQDERFTIKNDIDLKVSFEKDYKYHLRGRCESLSEFQVEVKVKASSLNIRDTMILNGSIKQDLFGSGGRGCDSYNPPLGQDLAGIVSRVGNKVTKFKVGDEVYTVSETGSLSSHVIVDEKRLLGKPVEMTFVQAASFPSVFGIAYCALFKKASLQDTDSILIHSAAGAVGLAILNLLKCSNHQGKVFVTCSPHNPDKSAFLNKHYGSLITSVLSSTTDFTKKIKQLTDGKGVQVIINTLDRSKMQCNLRCLSSSGVVVDLTIVDRLDMDAFNQQQSYHSLHNISFNLRDCLEIQSLLTSKKLNWTYCTVYSCQDIHQALELVQSRKSIGKVVIDFENVDRDLIQPMWTEQQHKKPIDRVNYTLEGIQDTLLITGQTGMSVECLQYVIKHSPQLRDIIVLSFSAPKYEIQLLMNQTKMKNHDGSSTLAIHYIKCDVGNYSALESSIVELYKTNTAIKPVKTVIHTANFYHVLGADSINLENHNEAMSAKAVGAYNLHNLFVKLGWQLCHFQMLSSVATLISKGNTSYGVGNAFLDGLAKHRRQCGLAATSINWGSIGSTGKVSLDKGARTNLGSLGLSMLPLSVVYGVLRSSFISQDTPFTQLRCFDANLKHFVSAIPYLKYRFTPLVTFDSTSATKQNNQGVGGNDTIESMVIDQISDILSIQKSLINTDTKLKEYGVDSMVAIQIKSWIEGQFNKLNLFNQSQISNSSINMIIDLIKK</sequence>
<dbReference type="Gene3D" id="3.30.70.3290">
    <property type="match status" value="1"/>
</dbReference>
<dbReference type="FunFam" id="3.40.366.10:FF:000002">
    <property type="entry name" value="Probable polyketide synthase 2"/>
    <property type="match status" value="1"/>
</dbReference>
<accession>F4QC62</accession>
<dbReference type="Pfam" id="PF08240">
    <property type="entry name" value="ADH_N"/>
    <property type="match status" value="1"/>
</dbReference>
<dbReference type="PROSITE" id="PS00606">
    <property type="entry name" value="KS3_1"/>
    <property type="match status" value="1"/>
</dbReference>
<dbReference type="InterPro" id="IPR020843">
    <property type="entry name" value="ER"/>
</dbReference>
<dbReference type="InterPro" id="IPR057326">
    <property type="entry name" value="KR_dom"/>
</dbReference>
<evidence type="ECO:0000313" key="10">
    <source>
        <dbReference type="EMBL" id="EGG13549.1"/>
    </source>
</evidence>
<evidence type="ECO:0000256" key="1">
    <source>
        <dbReference type="ARBA" id="ARBA00001957"/>
    </source>
</evidence>
<dbReference type="SUPFAM" id="SSF50129">
    <property type="entry name" value="GroES-like"/>
    <property type="match status" value="1"/>
</dbReference>
<dbReference type="GO" id="GO:0016491">
    <property type="term" value="F:oxidoreductase activity"/>
    <property type="evidence" value="ECO:0007669"/>
    <property type="project" value="InterPro"/>
</dbReference>
<dbReference type="Pfam" id="PF16197">
    <property type="entry name" value="KAsynt_C_assoc"/>
    <property type="match status" value="1"/>
</dbReference>
<dbReference type="SUPFAM" id="SSF55048">
    <property type="entry name" value="Probable ACP-binding domain of malonyl-CoA ACP transacylase"/>
    <property type="match status" value="1"/>
</dbReference>
<dbReference type="PROSITE" id="PS52004">
    <property type="entry name" value="KS3_2"/>
    <property type="match status" value="1"/>
</dbReference>
<dbReference type="InterPro" id="IPR009081">
    <property type="entry name" value="PP-bd_ACP"/>
</dbReference>
<dbReference type="InterPro" id="IPR018201">
    <property type="entry name" value="Ketoacyl_synth_AS"/>
</dbReference>
<dbReference type="InterPro" id="IPR049551">
    <property type="entry name" value="PKS_DH_C"/>
</dbReference>
<evidence type="ECO:0008006" key="12">
    <source>
        <dbReference type="Google" id="ProtNLM"/>
    </source>
</evidence>
<proteinExistence type="predicted"/>
<feature type="active site" description="Proton donor; for dehydratase activity" evidence="5">
    <location>
        <position position="1146"/>
    </location>
</feature>
<dbReference type="SMART" id="SM00827">
    <property type="entry name" value="PKS_AT"/>
    <property type="match status" value="1"/>
</dbReference>
<evidence type="ECO:0000256" key="5">
    <source>
        <dbReference type="PROSITE-ProRule" id="PRU01363"/>
    </source>
</evidence>
<dbReference type="SMART" id="SM00829">
    <property type="entry name" value="PKS_ER"/>
    <property type="match status" value="1"/>
</dbReference>
<dbReference type="Gene3D" id="1.10.1200.10">
    <property type="entry name" value="ACP-like"/>
    <property type="match status" value="1"/>
</dbReference>
<evidence type="ECO:0000259" key="8">
    <source>
        <dbReference type="PROSITE" id="PS52004"/>
    </source>
</evidence>
<organism evidence="10 11">
    <name type="scientific">Cavenderia fasciculata</name>
    <name type="common">Slime mold</name>
    <name type="synonym">Dictyostelium fasciculatum</name>
    <dbReference type="NCBI Taxonomy" id="261658"/>
    <lineage>
        <taxon>Eukaryota</taxon>
        <taxon>Amoebozoa</taxon>
        <taxon>Evosea</taxon>
        <taxon>Eumycetozoa</taxon>
        <taxon>Dictyostelia</taxon>
        <taxon>Acytosteliales</taxon>
        <taxon>Cavenderiaceae</taxon>
        <taxon>Cavenderia</taxon>
    </lineage>
</organism>
<dbReference type="InterPro" id="IPR016035">
    <property type="entry name" value="Acyl_Trfase/lysoPLipase"/>
</dbReference>
<dbReference type="SUPFAM" id="SSF53901">
    <property type="entry name" value="Thiolase-like"/>
    <property type="match status" value="1"/>
</dbReference>
<dbReference type="RefSeq" id="XP_004350253.1">
    <property type="nucleotide sequence ID" value="XM_004350203.1"/>
</dbReference>
<dbReference type="InterPro" id="IPR042104">
    <property type="entry name" value="PKS_dehydratase_sf"/>
</dbReference>
<dbReference type="SMART" id="SM00825">
    <property type="entry name" value="PKS_KS"/>
    <property type="match status" value="1"/>
</dbReference>
<dbReference type="PANTHER" id="PTHR45681">
    <property type="entry name" value="POLYKETIDE SYNTHASE 44-RELATED"/>
    <property type="match status" value="1"/>
</dbReference>
<dbReference type="Proteomes" id="UP000007797">
    <property type="component" value="Unassembled WGS sequence"/>
</dbReference>
<evidence type="ECO:0000259" key="7">
    <source>
        <dbReference type="PROSITE" id="PS50075"/>
    </source>
</evidence>
<dbReference type="PROSITE" id="PS50075">
    <property type="entry name" value="CARRIER"/>
    <property type="match status" value="1"/>
</dbReference>
<dbReference type="InterPro" id="IPR014043">
    <property type="entry name" value="Acyl_transferase_dom"/>
</dbReference>
<dbReference type="InterPro" id="IPR020841">
    <property type="entry name" value="PKS_Beta-ketoAc_synthase_dom"/>
</dbReference>
<dbReference type="InterPro" id="IPR036291">
    <property type="entry name" value="NAD(P)-bd_dom_sf"/>
</dbReference>
<dbReference type="InterPro" id="IPR013154">
    <property type="entry name" value="ADH-like_N"/>
</dbReference>
<dbReference type="Pfam" id="PF08659">
    <property type="entry name" value="KR"/>
    <property type="match status" value="1"/>
</dbReference>
<dbReference type="GeneID" id="14865443"/>
<dbReference type="InterPro" id="IPR032821">
    <property type="entry name" value="PKS_assoc"/>
</dbReference>
<dbReference type="Pfam" id="PF00109">
    <property type="entry name" value="ketoacyl-synt"/>
    <property type="match status" value="1"/>
</dbReference>
<protein>
    <recommendedName>
        <fullName evidence="12">Polyketide synthase</fullName>
    </recommendedName>
</protein>
<evidence type="ECO:0000256" key="4">
    <source>
        <dbReference type="ARBA" id="ARBA00022679"/>
    </source>
</evidence>
<dbReference type="Pfam" id="PF14765">
    <property type="entry name" value="PS-DH"/>
    <property type="match status" value="1"/>
</dbReference>
<evidence type="ECO:0000313" key="11">
    <source>
        <dbReference type="Proteomes" id="UP000007797"/>
    </source>
</evidence>
<dbReference type="InterPro" id="IPR049900">
    <property type="entry name" value="PKS_mFAS_DH"/>
</dbReference>
<dbReference type="Pfam" id="PF13602">
    <property type="entry name" value="ADH_zinc_N_2"/>
    <property type="match status" value="1"/>
</dbReference>
<feature type="active site" description="Proton acceptor; for dehydratase activity" evidence="5">
    <location>
        <position position="971"/>
    </location>
</feature>
<dbReference type="SMART" id="SM00822">
    <property type="entry name" value="PKS_KR"/>
    <property type="match status" value="1"/>
</dbReference>
<feature type="domain" description="Ketosynthase family 3 (KS3)" evidence="8">
    <location>
        <begin position="21"/>
        <end position="445"/>
    </location>
</feature>
<dbReference type="InterPro" id="IPR036736">
    <property type="entry name" value="ACP-like_sf"/>
</dbReference>
<dbReference type="SUPFAM" id="SSF52151">
    <property type="entry name" value="FabD/lysophospholipase-like"/>
    <property type="match status" value="1"/>
</dbReference>
<feature type="domain" description="Carrier" evidence="7">
    <location>
        <begin position="2302"/>
        <end position="2378"/>
    </location>
</feature>
<evidence type="ECO:0000256" key="2">
    <source>
        <dbReference type="ARBA" id="ARBA00022450"/>
    </source>
</evidence>
<dbReference type="Gene3D" id="3.90.180.10">
    <property type="entry name" value="Medium-chain alcohol dehydrogenases, catalytic domain"/>
    <property type="match status" value="1"/>
</dbReference>
<dbReference type="Pfam" id="PF00698">
    <property type="entry name" value="Acyl_transf_1"/>
    <property type="match status" value="1"/>
</dbReference>
<dbReference type="InterPro" id="IPR014030">
    <property type="entry name" value="Ketoacyl_synth_N"/>
</dbReference>
<dbReference type="InterPro" id="IPR029063">
    <property type="entry name" value="SAM-dependent_MTases_sf"/>
</dbReference>
<dbReference type="InterPro" id="IPR016036">
    <property type="entry name" value="Malonyl_transacylase_ACP-bd"/>
</dbReference>
<feature type="domain" description="PKS/mFAS DH" evidence="9">
    <location>
        <begin position="933"/>
        <end position="1238"/>
    </location>
</feature>
<comment type="cofactor">
    <cofactor evidence="1">
        <name>pantetheine 4'-phosphate</name>
        <dbReference type="ChEBI" id="CHEBI:47942"/>
    </cofactor>
</comment>
<dbReference type="KEGG" id="dfa:DFA_11310"/>
<reference evidence="11" key="1">
    <citation type="journal article" date="2011" name="Genome Res.">
        <title>Phylogeny-wide analysis of social amoeba genomes highlights ancient origins for complex intercellular communication.</title>
        <authorList>
            <person name="Heidel A.J."/>
            <person name="Lawal H.M."/>
            <person name="Felder M."/>
            <person name="Schilde C."/>
            <person name="Helps N.R."/>
            <person name="Tunggal B."/>
            <person name="Rivero F."/>
            <person name="John U."/>
            <person name="Schleicher M."/>
            <person name="Eichinger L."/>
            <person name="Platzer M."/>
            <person name="Noegel A.A."/>
            <person name="Schaap P."/>
            <person name="Gloeckner G."/>
        </authorList>
    </citation>
    <scope>NUCLEOTIDE SEQUENCE [LARGE SCALE GENOMIC DNA]</scope>
    <source>
        <strain evidence="11">SH3</strain>
    </source>
</reference>
<dbReference type="OrthoDB" id="329835at2759"/>
<evidence type="ECO:0000256" key="3">
    <source>
        <dbReference type="ARBA" id="ARBA00022553"/>
    </source>
</evidence>
<dbReference type="InterPro" id="IPR050444">
    <property type="entry name" value="Polyketide_Synthase"/>
</dbReference>
<dbReference type="Gene3D" id="3.10.129.110">
    <property type="entry name" value="Polyketide synthase dehydratase"/>
    <property type="match status" value="1"/>
</dbReference>
<keyword evidence="4" id="KW-0808">Transferase</keyword>
<keyword evidence="2" id="KW-0596">Phosphopantetheine</keyword>
<dbReference type="Gene3D" id="3.40.47.10">
    <property type="match status" value="1"/>
</dbReference>
<dbReference type="Gene3D" id="3.40.366.10">
    <property type="entry name" value="Malonyl-Coenzyme A Acyl Carrier Protein, domain 2"/>
    <property type="match status" value="1"/>
</dbReference>
<name>F4QC62_CACFS</name>
<dbReference type="STRING" id="1054147.F4QC62"/>
<dbReference type="GO" id="GO:0004315">
    <property type="term" value="F:3-oxoacyl-[acyl-carrier-protein] synthase activity"/>
    <property type="evidence" value="ECO:0007669"/>
    <property type="project" value="InterPro"/>
</dbReference>
<dbReference type="PROSITE" id="PS52019">
    <property type="entry name" value="PKS_MFAS_DH"/>
    <property type="match status" value="1"/>
</dbReference>
<feature type="region of interest" description="C-terminal hotdog fold" evidence="5">
    <location>
        <begin position="1083"/>
        <end position="1238"/>
    </location>
</feature>
<feature type="region of interest" description="Disordered" evidence="6">
    <location>
        <begin position="1"/>
        <end position="23"/>
    </location>
</feature>
<dbReference type="EMBL" id="GL883029">
    <property type="protein sequence ID" value="EGG13549.1"/>
    <property type="molecule type" value="Genomic_DNA"/>
</dbReference>
<dbReference type="Pfam" id="PF23297">
    <property type="entry name" value="ACP_SdgA_C"/>
    <property type="match status" value="1"/>
</dbReference>
<dbReference type="InterPro" id="IPR011032">
    <property type="entry name" value="GroES-like_sf"/>
</dbReference>